<proteinExistence type="predicted"/>
<evidence type="ECO:0000313" key="1">
    <source>
        <dbReference type="EMBL" id="OGM08880.1"/>
    </source>
</evidence>
<dbReference type="AlphaFoldDB" id="A0A1F7X1C9"/>
<dbReference type="EMBL" id="MGFQ01000035">
    <property type="protein sequence ID" value="OGM08880.1"/>
    <property type="molecule type" value="Genomic_DNA"/>
</dbReference>
<organism evidence="1 2">
    <name type="scientific">Candidatus Woesebacteria bacterium RBG_13_36_22</name>
    <dbReference type="NCBI Taxonomy" id="1802478"/>
    <lineage>
        <taxon>Bacteria</taxon>
        <taxon>Candidatus Woeseibacteriota</taxon>
    </lineage>
</organism>
<gene>
    <name evidence="1" type="ORF">A2Z67_02625</name>
</gene>
<sequence length="93" mass="10732">MIRIINNHKDIDCRIVTSGCPYLNIGSQTMTERIKVITCLALNIILPFKQKRVHGCINTEIEIIETPWECPILEQRRKEGTEPKVMMSIIPIK</sequence>
<name>A0A1F7X1C9_9BACT</name>
<protein>
    <submittedName>
        <fullName evidence="1">Uncharacterized protein</fullName>
    </submittedName>
</protein>
<reference evidence="1 2" key="1">
    <citation type="journal article" date="2016" name="Nat. Commun.">
        <title>Thousands of microbial genomes shed light on interconnected biogeochemical processes in an aquifer system.</title>
        <authorList>
            <person name="Anantharaman K."/>
            <person name="Brown C.T."/>
            <person name="Hug L.A."/>
            <person name="Sharon I."/>
            <person name="Castelle C.J."/>
            <person name="Probst A.J."/>
            <person name="Thomas B.C."/>
            <person name="Singh A."/>
            <person name="Wilkins M.J."/>
            <person name="Karaoz U."/>
            <person name="Brodie E.L."/>
            <person name="Williams K.H."/>
            <person name="Hubbard S.S."/>
            <person name="Banfield J.F."/>
        </authorList>
    </citation>
    <scope>NUCLEOTIDE SEQUENCE [LARGE SCALE GENOMIC DNA]</scope>
</reference>
<dbReference type="Proteomes" id="UP000176939">
    <property type="component" value="Unassembled WGS sequence"/>
</dbReference>
<comment type="caution">
    <text evidence="1">The sequence shown here is derived from an EMBL/GenBank/DDBJ whole genome shotgun (WGS) entry which is preliminary data.</text>
</comment>
<evidence type="ECO:0000313" key="2">
    <source>
        <dbReference type="Proteomes" id="UP000176939"/>
    </source>
</evidence>
<accession>A0A1F7X1C9</accession>